<dbReference type="GO" id="GO:0019915">
    <property type="term" value="P:lipid storage"/>
    <property type="evidence" value="ECO:0007669"/>
    <property type="project" value="TreeGrafter"/>
</dbReference>
<evidence type="ECO:0000256" key="1">
    <source>
        <dbReference type="ARBA" id="ARBA00004502"/>
    </source>
</evidence>
<dbReference type="GO" id="GO:0010890">
    <property type="term" value="P:positive regulation of triglyceride storage"/>
    <property type="evidence" value="ECO:0007669"/>
    <property type="project" value="TreeGrafter"/>
</dbReference>
<dbReference type="GO" id="GO:0005811">
    <property type="term" value="C:lipid droplet"/>
    <property type="evidence" value="ECO:0007669"/>
    <property type="project" value="UniProtKB-SubCell"/>
</dbReference>
<reference evidence="4" key="2">
    <citation type="submission" date="2025-09" db="UniProtKB">
        <authorList>
            <consortium name="Ensembl"/>
        </authorList>
    </citation>
    <scope>IDENTIFICATION</scope>
</reference>
<dbReference type="Pfam" id="PF03036">
    <property type="entry name" value="Perilipin"/>
    <property type="match status" value="1"/>
</dbReference>
<dbReference type="STRING" id="109280.ENSHCOP00000026952"/>
<dbReference type="PANTHER" id="PTHR14024:SF25">
    <property type="entry name" value="PERILIPIN-2"/>
    <property type="match status" value="1"/>
</dbReference>
<keyword evidence="5" id="KW-1185">Reference proteome</keyword>
<reference evidence="4" key="1">
    <citation type="submission" date="2025-08" db="UniProtKB">
        <authorList>
            <consortium name="Ensembl"/>
        </authorList>
    </citation>
    <scope>IDENTIFICATION</scope>
</reference>
<name>A0A3Q2Z5K2_HIPCM</name>
<sequence>MSKHQVDPMGRVVFRVRLPLVRSACTSLSVLYGDTKRRNASLKCVCEGLENSVTMLGSAAFHRVSPVITKLQPQVSLANDIACKSLDWLEETFPVLHTPADQVTT</sequence>
<evidence type="ECO:0000313" key="5">
    <source>
        <dbReference type="Proteomes" id="UP000264820"/>
    </source>
</evidence>
<comment type="subcellular location">
    <subcellularLocation>
        <location evidence="1">Lipid droplet</location>
    </subcellularLocation>
</comment>
<keyword evidence="3" id="KW-0551">Lipid droplet</keyword>
<comment type="similarity">
    <text evidence="2">Belongs to the perilipin family.</text>
</comment>
<proteinExistence type="inferred from homology"/>
<accession>A0A3Q2Z5K2</accession>
<dbReference type="GO" id="GO:0005829">
    <property type="term" value="C:cytosol"/>
    <property type="evidence" value="ECO:0007669"/>
    <property type="project" value="TreeGrafter"/>
</dbReference>
<dbReference type="OMA" id="ANIRACK"/>
<dbReference type="InterPro" id="IPR004279">
    <property type="entry name" value="Perilipin"/>
</dbReference>
<protein>
    <submittedName>
        <fullName evidence="4">Uncharacterized protein</fullName>
    </submittedName>
</protein>
<evidence type="ECO:0000256" key="3">
    <source>
        <dbReference type="ARBA" id="ARBA00022677"/>
    </source>
</evidence>
<evidence type="ECO:0000313" key="4">
    <source>
        <dbReference type="Ensembl" id="ENSHCOP00000026952.1"/>
    </source>
</evidence>
<evidence type="ECO:0000256" key="2">
    <source>
        <dbReference type="ARBA" id="ARBA00006311"/>
    </source>
</evidence>
<dbReference type="Proteomes" id="UP000264820">
    <property type="component" value="Unplaced"/>
</dbReference>
<dbReference type="PANTHER" id="PTHR14024">
    <property type="entry name" value="PERILIPIN"/>
    <property type="match status" value="1"/>
</dbReference>
<dbReference type="GeneTree" id="ENSGT00950000182920"/>
<dbReference type="Ensembl" id="ENSHCOT00000022615.1">
    <property type="protein sequence ID" value="ENSHCOP00000026952.1"/>
    <property type="gene ID" value="ENSHCOG00000018358.1"/>
</dbReference>
<dbReference type="AlphaFoldDB" id="A0A3Q2Z5K2"/>
<organism evidence="4 5">
    <name type="scientific">Hippocampus comes</name>
    <name type="common">Tiger tail seahorse</name>
    <dbReference type="NCBI Taxonomy" id="109280"/>
    <lineage>
        <taxon>Eukaryota</taxon>
        <taxon>Metazoa</taxon>
        <taxon>Chordata</taxon>
        <taxon>Craniata</taxon>
        <taxon>Vertebrata</taxon>
        <taxon>Euteleostomi</taxon>
        <taxon>Actinopterygii</taxon>
        <taxon>Neopterygii</taxon>
        <taxon>Teleostei</taxon>
        <taxon>Neoteleostei</taxon>
        <taxon>Acanthomorphata</taxon>
        <taxon>Syngnathiaria</taxon>
        <taxon>Syngnathiformes</taxon>
        <taxon>Syngnathoidei</taxon>
        <taxon>Syngnathidae</taxon>
        <taxon>Hippocampus</taxon>
    </lineage>
</organism>